<dbReference type="Gene3D" id="1.10.10.10">
    <property type="entry name" value="Winged helix-like DNA-binding domain superfamily/Winged helix DNA-binding domain"/>
    <property type="match status" value="1"/>
</dbReference>
<sequence length="98" mass="11042">MDFLQKPSFLVAENTVTVVLPKVSYGEVHERKLYAPDMKAVHQRVLALFFTSETITRSDVEHQLGVSATSAKRVLAGMMQSYLVKKEGDGPATRYRRL</sequence>
<dbReference type="SUPFAM" id="SSF46785">
    <property type="entry name" value="Winged helix' DNA-binding domain"/>
    <property type="match status" value="1"/>
</dbReference>
<reference evidence="2" key="1">
    <citation type="journal article" date="2024" name="J Bioinform Genom">
        <title>Complete genome sequence of the type strain bacterium Sphaerochaeta associata GLS2t (VKM B-2742)t.</title>
        <authorList>
            <person name="Troshina O.Y."/>
            <person name="Tepeeva A.N."/>
            <person name="Arzamasceva V.O."/>
            <person name="Whitman W.B."/>
            <person name="Varghese N."/>
            <person name="Shapiro N."/>
            <person name="Woyke T."/>
            <person name="Kripides N.C."/>
            <person name="Vasilenko O.V."/>
        </authorList>
    </citation>
    <scope>NUCLEOTIDE SEQUENCE [LARGE SCALE GENOMIC DNA]</scope>
    <source>
        <strain evidence="2">GLS2T</strain>
    </source>
</reference>
<gene>
    <name evidence="1" type="ORF">MUG09_00985</name>
</gene>
<dbReference type="RefSeq" id="WP_244772717.1">
    <property type="nucleotide sequence ID" value="NZ_CP094929.1"/>
</dbReference>
<accession>A0ABY4DBJ0</accession>
<keyword evidence="2" id="KW-1185">Reference proteome</keyword>
<proteinExistence type="predicted"/>
<dbReference type="Proteomes" id="UP000829708">
    <property type="component" value="Chromosome"/>
</dbReference>
<protein>
    <submittedName>
        <fullName evidence="1">Uncharacterized protein</fullName>
    </submittedName>
</protein>
<evidence type="ECO:0000313" key="1">
    <source>
        <dbReference type="EMBL" id="UOM51345.1"/>
    </source>
</evidence>
<evidence type="ECO:0000313" key="2">
    <source>
        <dbReference type="Proteomes" id="UP000829708"/>
    </source>
</evidence>
<dbReference type="InterPro" id="IPR036390">
    <property type="entry name" value="WH_DNA-bd_sf"/>
</dbReference>
<organism evidence="1 2">
    <name type="scientific">Sphaerochaeta associata</name>
    <dbReference type="NCBI Taxonomy" id="1129264"/>
    <lineage>
        <taxon>Bacteria</taxon>
        <taxon>Pseudomonadati</taxon>
        <taxon>Spirochaetota</taxon>
        <taxon>Spirochaetia</taxon>
        <taxon>Spirochaetales</taxon>
        <taxon>Sphaerochaetaceae</taxon>
        <taxon>Sphaerochaeta</taxon>
    </lineage>
</organism>
<dbReference type="EMBL" id="CP094929">
    <property type="protein sequence ID" value="UOM51345.1"/>
    <property type="molecule type" value="Genomic_DNA"/>
</dbReference>
<name>A0ABY4DBJ0_9SPIR</name>
<dbReference type="InterPro" id="IPR036388">
    <property type="entry name" value="WH-like_DNA-bd_sf"/>
</dbReference>